<dbReference type="RefSeq" id="WP_097355536.1">
    <property type="nucleotide sequence ID" value="NZ_CAWNJE010000002.1"/>
</dbReference>
<dbReference type="EMBL" id="NBYY01000007">
    <property type="protein sequence ID" value="PCS24007.1"/>
    <property type="molecule type" value="Genomic_DNA"/>
</dbReference>
<keyword evidence="3" id="KW-1185">Reference proteome</keyword>
<evidence type="ECO:0000313" key="3">
    <source>
        <dbReference type="Proteomes" id="UP000219020"/>
    </source>
</evidence>
<dbReference type="InterPro" id="IPR009649">
    <property type="entry name" value="TraU"/>
</dbReference>
<feature type="signal peptide" evidence="1">
    <location>
        <begin position="1"/>
        <end position="20"/>
    </location>
</feature>
<dbReference type="AlphaFoldDB" id="A0A2A5T781"/>
<name>A0A2A5T781_9GAMM</name>
<sequence length="333" mass="36196">MLKNFRLSSLFLFLSLTAESGSSVGPCKGRFPNPVTDVCWYCMFPINIGGISLSALGQVDNGDPSPPLICSCPAPSPVFIRYGVGIGFWEPARVAEVVRTPMCSPTLGGITIGSVNAPGGTHENEPGGQDSAFYHVHWIQYPVLNWLGMAITNGACFINESFDMAYLSEFDPLWDDDELSFILNPEATLFANPIAQAACVADSVKASVSMFGLDPLFWCAGSQGSLYPLSGTHANHLSGIDSSLALTHTMIFKLHRELLAKDTSTYGAICGGVSQPILRKNQYKQNMMYPVPQNTFGFGLGVPSALWGAGREFPYKGEDFTYLIWRKRKCCAF</sequence>
<accession>A0A2A5T781</accession>
<dbReference type="NCBIfam" id="NF010297">
    <property type="entry name" value="PRK13737.1"/>
    <property type="match status" value="1"/>
</dbReference>
<evidence type="ECO:0000313" key="2">
    <source>
        <dbReference type="EMBL" id="PCS24007.1"/>
    </source>
</evidence>
<proteinExistence type="predicted"/>
<dbReference type="Proteomes" id="UP000219020">
    <property type="component" value="Plasmid pMJ2"/>
</dbReference>
<keyword evidence="2" id="KW-0614">Plasmid</keyword>
<evidence type="ECO:0000256" key="1">
    <source>
        <dbReference type="SAM" id="SignalP"/>
    </source>
</evidence>
<protein>
    <submittedName>
        <fullName evidence="2">Plasmid conjugative transfer pilus assembly protein TraU</fullName>
    </submittedName>
</protein>
<organism evidence="2 3">
    <name type="scientific">Candidatus Enterovibrio escicola</name>
    <dbReference type="NCBI Taxonomy" id="1927127"/>
    <lineage>
        <taxon>Bacteria</taxon>
        <taxon>Pseudomonadati</taxon>
        <taxon>Pseudomonadota</taxon>
        <taxon>Gammaproteobacteria</taxon>
        <taxon>Vibrionales</taxon>
        <taxon>Vibrionaceae</taxon>
        <taxon>Enterovibrio</taxon>
    </lineage>
</organism>
<keyword evidence="1" id="KW-0732">Signal</keyword>
<gene>
    <name evidence="2" type="ORF">BTN49_0280</name>
</gene>
<dbReference type="Pfam" id="PF06834">
    <property type="entry name" value="TraU"/>
    <property type="match status" value="1"/>
</dbReference>
<comment type="caution">
    <text evidence="2">The sequence shown here is derived from an EMBL/GenBank/DDBJ whole genome shotgun (WGS) entry which is preliminary data.</text>
</comment>
<geneLocation type="plasmid" evidence="3">
    <name>pmj2</name>
</geneLocation>
<feature type="chain" id="PRO_5012517740" evidence="1">
    <location>
        <begin position="21"/>
        <end position="333"/>
    </location>
</feature>
<dbReference type="GeneID" id="66950653"/>
<reference evidence="3" key="1">
    <citation type="submission" date="2017-04" db="EMBL/GenBank/DDBJ databases">
        <title>Genome evolution of the luminous symbionts of deep sea anglerfish.</title>
        <authorList>
            <person name="Hendry T.A."/>
        </authorList>
    </citation>
    <scope>NUCLEOTIDE SEQUENCE [LARGE SCALE GENOMIC DNA]</scope>
    <source>
        <plasmid evidence="3">pmj2</plasmid>
    </source>
</reference>